<protein>
    <recommendedName>
        <fullName evidence="2">Fibronectin type-III domain-containing protein</fullName>
    </recommendedName>
</protein>
<accession>A0A8W8MZ72</accession>
<evidence type="ECO:0000313" key="3">
    <source>
        <dbReference type="EnsemblMetazoa" id="G460.2:cds"/>
    </source>
</evidence>
<feature type="domain" description="Fibronectin type-III" evidence="2">
    <location>
        <begin position="175"/>
        <end position="278"/>
    </location>
</feature>
<organism evidence="3 4">
    <name type="scientific">Magallana gigas</name>
    <name type="common">Pacific oyster</name>
    <name type="synonym">Crassostrea gigas</name>
    <dbReference type="NCBI Taxonomy" id="29159"/>
    <lineage>
        <taxon>Eukaryota</taxon>
        <taxon>Metazoa</taxon>
        <taxon>Spiralia</taxon>
        <taxon>Lophotrochozoa</taxon>
        <taxon>Mollusca</taxon>
        <taxon>Bivalvia</taxon>
        <taxon>Autobranchia</taxon>
        <taxon>Pteriomorphia</taxon>
        <taxon>Ostreida</taxon>
        <taxon>Ostreoidea</taxon>
        <taxon>Ostreidae</taxon>
        <taxon>Magallana</taxon>
    </lineage>
</organism>
<dbReference type="InterPro" id="IPR036116">
    <property type="entry name" value="FN3_sf"/>
</dbReference>
<keyword evidence="4" id="KW-1185">Reference proteome</keyword>
<dbReference type="EnsemblMetazoa" id="G460.2">
    <property type="protein sequence ID" value="G460.2:cds"/>
    <property type="gene ID" value="G460"/>
</dbReference>
<feature type="coiled-coil region" evidence="1">
    <location>
        <begin position="53"/>
        <end position="80"/>
    </location>
</feature>
<name>A0A8W8MZ72_MAGGI</name>
<proteinExistence type="predicted"/>
<dbReference type="AlphaFoldDB" id="A0A8W8MZ72"/>
<dbReference type="PROSITE" id="PS50853">
    <property type="entry name" value="FN3"/>
    <property type="match status" value="1"/>
</dbReference>
<dbReference type="Gene3D" id="2.60.40.10">
    <property type="entry name" value="Immunoglobulins"/>
    <property type="match status" value="1"/>
</dbReference>
<dbReference type="InterPro" id="IPR013783">
    <property type="entry name" value="Ig-like_fold"/>
</dbReference>
<evidence type="ECO:0000259" key="2">
    <source>
        <dbReference type="PROSITE" id="PS50853"/>
    </source>
</evidence>
<dbReference type="OrthoDB" id="9984427at2759"/>
<sequence>MAQQLIQNVVDIMDNAHSQQQQLTESMSSLSEAKQQVKFSAEQSKKCLKEHFKWLEEKALENLRSRLNELLSEVDVVTATALTPLMDCEEMLNSSISAAARIMEEGKKILGNNPNDHIEDLVKFKDNPDTRQLHSVPEIPCLADVPYLSVDNFHPDLEKKLHKLFENEGRVLERAPAQISEIEERPGSLLITWAEVDDEVDDEVEAGEFCLQYCYGRVQSNEDKNITFHTAYTGPNTFCTIRHLKTNTPYSFRVCSRPEGEEKWSIWSVPRTAHTTIPHYQWNNTTEGYSTSNEDKTATRLSEGTTRVLYSSDNSYRCGFPITFRVLDAGEKTPFDGIGLSANDEDTETLQRSNSIFVATSGSVFVDGQEMKTKLPMLTRGSAATIETEDLGNGKVRVSIEVEGKAVTFDWKVDQKADVGRLMGLGMGPASTSVCLYFGMKFSHEDWKVGVE</sequence>
<dbReference type="Proteomes" id="UP000005408">
    <property type="component" value="Unassembled WGS sequence"/>
</dbReference>
<dbReference type="SUPFAM" id="SSF49265">
    <property type="entry name" value="Fibronectin type III"/>
    <property type="match status" value="1"/>
</dbReference>
<evidence type="ECO:0000256" key="1">
    <source>
        <dbReference type="SAM" id="Coils"/>
    </source>
</evidence>
<dbReference type="OMA" id="HEWTPGF"/>
<dbReference type="InterPro" id="IPR003961">
    <property type="entry name" value="FN3_dom"/>
</dbReference>
<dbReference type="CDD" id="cd00063">
    <property type="entry name" value="FN3"/>
    <property type="match status" value="1"/>
</dbReference>
<keyword evidence="1" id="KW-0175">Coiled coil</keyword>
<reference evidence="3" key="1">
    <citation type="submission" date="2022-08" db="UniProtKB">
        <authorList>
            <consortium name="EnsemblMetazoa"/>
        </authorList>
    </citation>
    <scope>IDENTIFICATION</scope>
    <source>
        <strain evidence="3">05x7-T-G4-1.051#20</strain>
    </source>
</reference>
<evidence type="ECO:0000313" key="4">
    <source>
        <dbReference type="Proteomes" id="UP000005408"/>
    </source>
</evidence>